<evidence type="ECO:0000313" key="3">
    <source>
        <dbReference type="EMBL" id="GFC68346.1"/>
    </source>
</evidence>
<dbReference type="EMBL" id="BKCJ011019694">
    <property type="protein sequence ID" value="GFC68346.1"/>
    <property type="molecule type" value="Genomic_DNA"/>
</dbReference>
<name>A0A699QFU4_TANCI</name>
<keyword evidence="1" id="KW-0175">Coiled coil</keyword>
<reference evidence="3" key="1">
    <citation type="journal article" date="2019" name="Sci. Rep.">
        <title>Draft genome of Tanacetum cinerariifolium, the natural source of mosquito coil.</title>
        <authorList>
            <person name="Yamashiro T."/>
            <person name="Shiraishi A."/>
            <person name="Satake H."/>
            <person name="Nakayama K."/>
        </authorList>
    </citation>
    <scope>NUCLEOTIDE SEQUENCE</scope>
</reference>
<feature type="coiled-coil region" evidence="1">
    <location>
        <begin position="22"/>
        <end position="71"/>
    </location>
</feature>
<gene>
    <name evidence="3" type="ORF">Tci_840316</name>
</gene>
<feature type="compositionally biased region" description="Gly residues" evidence="2">
    <location>
        <begin position="161"/>
        <end position="190"/>
    </location>
</feature>
<sequence>VALLGSEAKIGKIEREILHDDLSGVEETLRKVVERLKVLESEENATLRKKLAEKEVLLDLTRMERDRAENRLSESIWWNKRFYIEMVRKGAVPKPPSDDEGSERPRKMPKKSDEDEGPSDPRGAFMIMPLKPMSEARMCEIIRDQFATSMNEFMANINSGAGGSGGTSGFGGAGGSGGTGGNVDGTGVRGAGPTVPELT</sequence>
<feature type="non-terminal residue" evidence="3">
    <location>
        <position position="1"/>
    </location>
</feature>
<organism evidence="3">
    <name type="scientific">Tanacetum cinerariifolium</name>
    <name type="common">Dalmatian daisy</name>
    <name type="synonym">Chrysanthemum cinerariifolium</name>
    <dbReference type="NCBI Taxonomy" id="118510"/>
    <lineage>
        <taxon>Eukaryota</taxon>
        <taxon>Viridiplantae</taxon>
        <taxon>Streptophyta</taxon>
        <taxon>Embryophyta</taxon>
        <taxon>Tracheophyta</taxon>
        <taxon>Spermatophyta</taxon>
        <taxon>Magnoliopsida</taxon>
        <taxon>eudicotyledons</taxon>
        <taxon>Gunneridae</taxon>
        <taxon>Pentapetalae</taxon>
        <taxon>asterids</taxon>
        <taxon>campanulids</taxon>
        <taxon>Asterales</taxon>
        <taxon>Asteraceae</taxon>
        <taxon>Asteroideae</taxon>
        <taxon>Anthemideae</taxon>
        <taxon>Anthemidinae</taxon>
        <taxon>Tanacetum</taxon>
    </lineage>
</organism>
<comment type="caution">
    <text evidence="3">The sequence shown here is derived from an EMBL/GenBank/DDBJ whole genome shotgun (WGS) entry which is preliminary data.</text>
</comment>
<feature type="compositionally biased region" description="Basic and acidic residues" evidence="2">
    <location>
        <begin position="102"/>
        <end position="113"/>
    </location>
</feature>
<dbReference type="AlphaFoldDB" id="A0A699QFU4"/>
<accession>A0A699QFU4</accession>
<evidence type="ECO:0000256" key="2">
    <source>
        <dbReference type="SAM" id="MobiDB-lite"/>
    </source>
</evidence>
<evidence type="ECO:0000256" key="1">
    <source>
        <dbReference type="SAM" id="Coils"/>
    </source>
</evidence>
<protein>
    <submittedName>
        <fullName evidence="3">Uncharacterized protein</fullName>
    </submittedName>
</protein>
<feature type="non-terminal residue" evidence="3">
    <location>
        <position position="199"/>
    </location>
</feature>
<proteinExistence type="predicted"/>
<feature type="region of interest" description="Disordered" evidence="2">
    <location>
        <begin position="91"/>
        <end position="127"/>
    </location>
</feature>
<feature type="region of interest" description="Disordered" evidence="2">
    <location>
        <begin position="161"/>
        <end position="199"/>
    </location>
</feature>